<reference evidence="1 2" key="1">
    <citation type="submission" date="2017-12" db="EMBL/GenBank/DDBJ databases">
        <title>Draft Genome sequences of multiple microbial strains isolated from spacecraft associated surfaces.</title>
        <authorList>
            <person name="Seuylemezian A."/>
            <person name="Vaishampayan P."/>
            <person name="Venkateswaran K."/>
        </authorList>
    </citation>
    <scope>NUCLEOTIDE SEQUENCE [LARGE SCALE GENOMIC DNA]</scope>
    <source>
        <strain evidence="1 2">2P01AA</strain>
    </source>
</reference>
<accession>A0A2N0WIE9</accession>
<protein>
    <submittedName>
        <fullName evidence="1">Uncharacterized protein</fullName>
    </submittedName>
</protein>
<name>A0A2N0WIE9_9GAMM</name>
<dbReference type="AlphaFoldDB" id="A0A2N0WIE9"/>
<comment type="caution">
    <text evidence="1">The sequence shown here is derived from an EMBL/GenBank/DDBJ whole genome shotgun (WGS) entry which is preliminary data.</text>
</comment>
<organism evidence="1 2">
    <name type="scientific">Acinetobacter proteolyticus</name>
    <dbReference type="NCBI Taxonomy" id="1776741"/>
    <lineage>
        <taxon>Bacteria</taxon>
        <taxon>Pseudomonadati</taxon>
        <taxon>Pseudomonadota</taxon>
        <taxon>Gammaproteobacteria</taxon>
        <taxon>Moraxellales</taxon>
        <taxon>Moraxellaceae</taxon>
        <taxon>Acinetobacter</taxon>
    </lineage>
</organism>
<dbReference type="Proteomes" id="UP000233553">
    <property type="component" value="Unassembled WGS sequence"/>
</dbReference>
<gene>
    <name evidence="1" type="ORF">CW311_04340</name>
</gene>
<sequence length="160" mass="18829">MPVYFTVRKLVDPATGQVVGAFVPNSDEDKNYLRERQYREGERIRAVLTKPRNERFNRLVHGMGHLIVENIEGYESLRAHDAIKKLQSEGRIHCSIETLSVEGMDIQRYVPKSISFDSMDEHSFQDFWNQCCKYFIEKHWPTLDEDALTEMIEFQSFTNH</sequence>
<evidence type="ECO:0000313" key="1">
    <source>
        <dbReference type="EMBL" id="PKF35579.1"/>
    </source>
</evidence>
<dbReference type="EMBL" id="PISJ01000005">
    <property type="protein sequence ID" value="PKF35579.1"/>
    <property type="molecule type" value="Genomic_DNA"/>
</dbReference>
<proteinExistence type="predicted"/>
<evidence type="ECO:0000313" key="2">
    <source>
        <dbReference type="Proteomes" id="UP000233553"/>
    </source>
</evidence>